<evidence type="ECO:0000313" key="2">
    <source>
        <dbReference type="Proteomes" id="UP000224634"/>
    </source>
</evidence>
<protein>
    <submittedName>
        <fullName evidence="1">Uncharacterized protein</fullName>
    </submittedName>
</protein>
<comment type="caution">
    <text evidence="1">The sequence shown here is derived from an EMBL/GenBank/DDBJ whole genome shotgun (WGS) entry which is preliminary data.</text>
</comment>
<dbReference type="Proteomes" id="UP000224634">
    <property type="component" value="Unassembled WGS sequence"/>
</dbReference>
<dbReference type="AlphaFoldDB" id="A0A2B7Z502"/>
<gene>
    <name evidence="1" type="ORF">AJ80_00098</name>
</gene>
<sequence length="124" mass="14226">MEFMVSHGAFFQGGPKAQASQSGLESLPKESPFSHEELLEWKIDRLALTMADLTVAQFWIDRGIDIHKDQKIEWDYVKLGRKASKESPGPSIYVDHWYISKTKVDIPDPHDRRKRVVVPHGKVN</sequence>
<proteinExistence type="predicted"/>
<name>A0A2B7Z502_POLH7</name>
<accession>A0A2B7Z502</accession>
<dbReference type="EMBL" id="PDNA01000001">
    <property type="protein sequence ID" value="PGH28208.1"/>
    <property type="molecule type" value="Genomic_DNA"/>
</dbReference>
<organism evidence="1 2">
    <name type="scientific">Polytolypa hystricis (strain UAMH7299)</name>
    <dbReference type="NCBI Taxonomy" id="1447883"/>
    <lineage>
        <taxon>Eukaryota</taxon>
        <taxon>Fungi</taxon>
        <taxon>Dikarya</taxon>
        <taxon>Ascomycota</taxon>
        <taxon>Pezizomycotina</taxon>
        <taxon>Eurotiomycetes</taxon>
        <taxon>Eurotiomycetidae</taxon>
        <taxon>Onygenales</taxon>
        <taxon>Onygenales incertae sedis</taxon>
        <taxon>Polytolypa</taxon>
    </lineage>
</organism>
<keyword evidence="2" id="KW-1185">Reference proteome</keyword>
<evidence type="ECO:0000313" key="1">
    <source>
        <dbReference type="EMBL" id="PGH28208.1"/>
    </source>
</evidence>
<reference evidence="1 2" key="1">
    <citation type="submission" date="2017-10" db="EMBL/GenBank/DDBJ databases">
        <title>Comparative genomics in systemic dimorphic fungi from Ajellomycetaceae.</title>
        <authorList>
            <person name="Munoz J.F."/>
            <person name="Mcewen J.G."/>
            <person name="Clay O.K."/>
            <person name="Cuomo C.A."/>
        </authorList>
    </citation>
    <scope>NUCLEOTIDE SEQUENCE [LARGE SCALE GENOMIC DNA]</scope>
    <source>
        <strain evidence="1 2">UAMH7299</strain>
    </source>
</reference>